<dbReference type="GO" id="GO:0016757">
    <property type="term" value="F:glycosyltransferase activity"/>
    <property type="evidence" value="ECO:0007669"/>
    <property type="project" value="TreeGrafter"/>
</dbReference>
<comment type="caution">
    <text evidence="1">The sequence shown here is derived from an EMBL/GenBank/DDBJ whole genome shotgun (WGS) entry which is preliminary data.</text>
</comment>
<name>A0A6N9HPK1_9BURK</name>
<dbReference type="Pfam" id="PF13692">
    <property type="entry name" value="Glyco_trans_1_4"/>
    <property type="match status" value="1"/>
</dbReference>
<evidence type="ECO:0000313" key="1">
    <source>
        <dbReference type="EMBL" id="MYN05227.1"/>
    </source>
</evidence>
<gene>
    <name evidence="1" type="ORF">GTP41_24330</name>
</gene>
<dbReference type="NCBIfam" id="TIGR03087">
    <property type="entry name" value="stp1"/>
    <property type="match status" value="1"/>
</dbReference>
<dbReference type="CDD" id="cd03801">
    <property type="entry name" value="GT4_PimA-like"/>
    <property type="match status" value="1"/>
</dbReference>
<organism evidence="1 2">
    <name type="scientific">Pseudoduganella guangdongensis</name>
    <dbReference type="NCBI Taxonomy" id="2692179"/>
    <lineage>
        <taxon>Bacteria</taxon>
        <taxon>Pseudomonadati</taxon>
        <taxon>Pseudomonadota</taxon>
        <taxon>Betaproteobacteria</taxon>
        <taxon>Burkholderiales</taxon>
        <taxon>Oxalobacteraceae</taxon>
        <taxon>Telluria group</taxon>
        <taxon>Pseudoduganella</taxon>
    </lineage>
</organism>
<proteinExistence type="predicted"/>
<protein>
    <submittedName>
        <fullName evidence="1">TIGR03087 family PEP-CTERM/XrtA system glycosyltransferase</fullName>
    </submittedName>
</protein>
<dbReference type="Proteomes" id="UP000448575">
    <property type="component" value="Unassembled WGS sequence"/>
</dbReference>
<dbReference type="AlphaFoldDB" id="A0A6N9HPK1"/>
<dbReference type="RefSeq" id="WP_161028173.1">
    <property type="nucleotide sequence ID" value="NZ_WWCJ01000026.1"/>
</dbReference>
<evidence type="ECO:0000313" key="2">
    <source>
        <dbReference type="Proteomes" id="UP000448575"/>
    </source>
</evidence>
<reference evidence="1 2" key="1">
    <citation type="submission" date="2019-12" db="EMBL/GenBank/DDBJ databases">
        <title>Novel species isolated from a subtropical stream in China.</title>
        <authorList>
            <person name="Lu H."/>
        </authorList>
    </citation>
    <scope>NUCLEOTIDE SEQUENCE [LARGE SCALE GENOMIC DNA]</scope>
    <source>
        <strain evidence="1 2">DS3</strain>
    </source>
</reference>
<dbReference type="SUPFAM" id="SSF53756">
    <property type="entry name" value="UDP-Glycosyltransferase/glycogen phosphorylase"/>
    <property type="match status" value="1"/>
</dbReference>
<dbReference type="InterPro" id="IPR017521">
    <property type="entry name" value="Sugar_tfrase_PEP-CTERM_Stp1"/>
</dbReference>
<accession>A0A6N9HPK1</accession>
<keyword evidence="2" id="KW-1185">Reference proteome</keyword>
<dbReference type="PANTHER" id="PTHR12526">
    <property type="entry name" value="GLYCOSYLTRANSFERASE"/>
    <property type="match status" value="1"/>
</dbReference>
<keyword evidence="1" id="KW-0808">Transferase</keyword>
<dbReference type="PANTHER" id="PTHR12526:SF600">
    <property type="entry name" value="GLYCOSYL TRANSFERASE GROUP 1"/>
    <property type="match status" value="1"/>
</dbReference>
<sequence length="414" mass="45399">MEDLLLLVHRMPYPPNKGDKIRSWHLLKHLAQRYRVHLATFVDDADDWQHVPAVQAVCASSHFAPLSPRGARVRSLGAVLRNRSLSYDYYRDAGLRAWVDNTMRQHGIERIVVFSSPMAQYAEAWPQARRIVDFCDVDSDKWRQYAERKPWPASMIFDYEAKRLLRYERQIAAGCDASLFVSAPEAELFRGLAPESVARIGWFSNGVDTAYFAPGDYASPYAAGELPLVFCGAMDYWPNIDAVQWFAAEVLPALRARHPAVRFVIAGARPAPEVQALAAQPGITVTGTVPDVRPYVAHAALSVAPLRVARGIQNKVLEAMAMAQAVLVTPQALEGIEAEPGRDLLLAASAAQWIEAAAAALAGPAAARAQLGQAARQRVEAAYSWDARLAPLDRMIETPAARNGAAAPAQWTTA</sequence>
<dbReference type="EMBL" id="WWCJ01000026">
    <property type="protein sequence ID" value="MYN05227.1"/>
    <property type="molecule type" value="Genomic_DNA"/>
</dbReference>
<dbReference type="Gene3D" id="3.40.50.2000">
    <property type="entry name" value="Glycogen Phosphorylase B"/>
    <property type="match status" value="2"/>
</dbReference>